<gene>
    <name evidence="1" type="ORF">FKV68_30945</name>
</gene>
<dbReference type="InterPro" id="IPR023606">
    <property type="entry name" value="CoA-Trfase_III_dom_1_sf"/>
</dbReference>
<evidence type="ECO:0000313" key="2">
    <source>
        <dbReference type="Proteomes" id="UP000510721"/>
    </source>
</evidence>
<dbReference type="RefSeq" id="WP_180942602.1">
    <property type="nucleotide sequence ID" value="NZ_CP041241.1"/>
</dbReference>
<keyword evidence="2" id="KW-1185">Reference proteome</keyword>
<name>A0A859QZB2_9HYPH</name>
<dbReference type="Gene3D" id="3.40.50.10540">
    <property type="entry name" value="Crotonobetainyl-coa:carnitine coa-transferase, domain 1"/>
    <property type="match status" value="2"/>
</dbReference>
<dbReference type="InterPro" id="IPR050509">
    <property type="entry name" value="CoA-transferase_III"/>
</dbReference>
<dbReference type="PANTHER" id="PTHR48228:SF5">
    <property type="entry name" value="ALPHA-METHYLACYL-COA RACEMASE"/>
    <property type="match status" value="1"/>
</dbReference>
<organism evidence="1 2">
    <name type="scientific">Sinorhizobium mexicanum</name>
    <dbReference type="NCBI Taxonomy" id="375549"/>
    <lineage>
        <taxon>Bacteria</taxon>
        <taxon>Pseudomonadati</taxon>
        <taxon>Pseudomonadota</taxon>
        <taxon>Alphaproteobacteria</taxon>
        <taxon>Hyphomicrobiales</taxon>
        <taxon>Rhizobiaceae</taxon>
        <taxon>Sinorhizobium/Ensifer group</taxon>
        <taxon>Sinorhizobium</taxon>
    </lineage>
</organism>
<protein>
    <submittedName>
        <fullName evidence="1">CoA transferase</fullName>
    </submittedName>
</protein>
<proteinExistence type="predicted"/>
<dbReference type="Proteomes" id="UP000510721">
    <property type="component" value="Plasmid pEmeITTGR7c"/>
</dbReference>
<dbReference type="AlphaFoldDB" id="A0A859QZB2"/>
<dbReference type="InterPro" id="IPR003673">
    <property type="entry name" value="CoA-Trfase_fam_III"/>
</dbReference>
<dbReference type="Pfam" id="PF02515">
    <property type="entry name" value="CoA_transf_3"/>
    <property type="match status" value="2"/>
</dbReference>
<dbReference type="KEGG" id="emx:FKV68_30945"/>
<sequence>MTNSKGALHGMRVVDFGQYMAGPMAAMYLADDGADVIRVEHPAGPLWDIAANAVWNRGKRSIRLDLKTAEGLRVARRLIECADVLIENFRPGVMERLGLGSAEMLRLNPRLIYLCLPGFGRRDDRSGNRAWEGVLGAATGAFRPAERGQPVYTAIPYSSAFGSFLGVAAVAAALFERERSDLGQVIEVPLFDATFTAIGLKGMKIHSHPTEHAAFNWTRQARTADGRWFMYMGSNKRAGAFLKETGLDHRADPAAPDDLAREFDALFATRSAAEWEQICEAIGTEGVTCLISAEWMQHPQARQSGAIITLDDPQLGMVTMPGLHTLLSRTPGSIRGPRPLADQDRESVLAELETMPPPAHDRPKAIPATAAALEGIRVLDLCIILAGPACGRTLAEFGAEVIKIDSPHHDFVKLHNDINRGKRSLLLDLKSPDGMEIFLKLVDRSDVVLQNFRPGVAEALGIDYARVHRRKPDIVYCSLNTYGQVGPYAERPGHEQIAQAVTGMQLRYGGGRPVLAPFAANDYGTGVMAAYAVMLALYHRKRTGEGQLVTSSLIQTATLLQSHLLVDFAGKCWDEPSGQQALGAGALCRAYRCADAWIFLQGRPEEAVKLAELCDAMEDERAMEQVFVTRTAREWCVLLTAAGLGAHEVEFDMDALMEDARVRRFGLSLTREHDGIGPVTTTGPAISLSRSPIRAGEPAPMPGRDGPAILQELGFADRLEDLVTRRVVAIDGVRSI</sequence>
<reference evidence="1 2" key="1">
    <citation type="submission" date="2019-06" db="EMBL/GenBank/DDBJ databases">
        <title>Complete genome sequence of Ensifer mexicanus ITTG R7 isolated from nodules of Acacia angustissima (Mill.) Kuntze.</title>
        <authorList>
            <person name="Rincon-Rosales R."/>
            <person name="Rogel M.A."/>
            <person name="Guerrero G."/>
            <person name="Rincon-Molina C.I."/>
            <person name="Lopez-Lopez A."/>
            <person name="Martinez-Romero E."/>
        </authorList>
    </citation>
    <scope>NUCLEOTIDE SEQUENCE [LARGE SCALE GENOMIC DNA]</scope>
    <source>
        <strain evidence="1 2">ITTG R7</strain>
        <plasmid evidence="2">pemeittgr7c</plasmid>
    </source>
</reference>
<keyword evidence="1" id="KW-0614">Plasmid</keyword>
<keyword evidence="1" id="KW-0808">Transferase</keyword>
<dbReference type="GO" id="GO:0016740">
    <property type="term" value="F:transferase activity"/>
    <property type="evidence" value="ECO:0007669"/>
    <property type="project" value="UniProtKB-KW"/>
</dbReference>
<dbReference type="PANTHER" id="PTHR48228">
    <property type="entry name" value="SUCCINYL-COA--D-CITRAMALATE COA-TRANSFERASE"/>
    <property type="match status" value="1"/>
</dbReference>
<dbReference type="SUPFAM" id="SSF89796">
    <property type="entry name" value="CoA-transferase family III (CaiB/BaiF)"/>
    <property type="match status" value="2"/>
</dbReference>
<accession>A0A859QZB2</accession>
<geneLocation type="plasmid" evidence="2">
    <name>pemeittgr7c</name>
</geneLocation>
<evidence type="ECO:0000313" key="1">
    <source>
        <dbReference type="EMBL" id="QLL65706.1"/>
    </source>
</evidence>
<dbReference type="EMBL" id="CP041241">
    <property type="protein sequence ID" value="QLL65706.1"/>
    <property type="molecule type" value="Genomic_DNA"/>
</dbReference>